<reference evidence="1 2" key="1">
    <citation type="journal article" date="2024" name="Plant Biotechnol. J.">
        <title>Dendrobium thyrsiflorum genome and its molecular insights into genes involved in important horticultural traits.</title>
        <authorList>
            <person name="Chen B."/>
            <person name="Wang J.Y."/>
            <person name="Zheng P.J."/>
            <person name="Li K.L."/>
            <person name="Liang Y.M."/>
            <person name="Chen X.F."/>
            <person name="Zhang C."/>
            <person name="Zhao X."/>
            <person name="He X."/>
            <person name="Zhang G.Q."/>
            <person name="Liu Z.J."/>
            <person name="Xu Q."/>
        </authorList>
    </citation>
    <scope>NUCLEOTIDE SEQUENCE [LARGE SCALE GENOMIC DNA]</scope>
    <source>
        <strain evidence="1">GZMU011</strain>
    </source>
</reference>
<keyword evidence="2" id="KW-1185">Reference proteome</keyword>
<sequence length="85" mass="9404">MEDARESRRKRLAERKADRLAFITGQNRTLAPFAPQDGFDAIGEHTGVGHNRYIVVPFGGITTRFRGTRVITVYPVVPFSGKTAG</sequence>
<proteinExistence type="predicted"/>
<organism evidence="1 2">
    <name type="scientific">Dendrobium thyrsiflorum</name>
    <name type="common">Pinecone-like raceme dendrobium</name>
    <name type="synonym">Orchid</name>
    <dbReference type="NCBI Taxonomy" id="117978"/>
    <lineage>
        <taxon>Eukaryota</taxon>
        <taxon>Viridiplantae</taxon>
        <taxon>Streptophyta</taxon>
        <taxon>Embryophyta</taxon>
        <taxon>Tracheophyta</taxon>
        <taxon>Spermatophyta</taxon>
        <taxon>Magnoliopsida</taxon>
        <taxon>Liliopsida</taxon>
        <taxon>Asparagales</taxon>
        <taxon>Orchidaceae</taxon>
        <taxon>Epidendroideae</taxon>
        <taxon>Malaxideae</taxon>
        <taxon>Dendrobiinae</taxon>
        <taxon>Dendrobium</taxon>
    </lineage>
</organism>
<name>A0ABD0UIJ9_DENTH</name>
<comment type="caution">
    <text evidence="1">The sequence shown here is derived from an EMBL/GenBank/DDBJ whole genome shotgun (WGS) entry which is preliminary data.</text>
</comment>
<evidence type="ECO:0000313" key="1">
    <source>
        <dbReference type="EMBL" id="KAL0910146.1"/>
    </source>
</evidence>
<dbReference type="Proteomes" id="UP001552299">
    <property type="component" value="Unassembled WGS sequence"/>
</dbReference>
<evidence type="ECO:0000313" key="2">
    <source>
        <dbReference type="Proteomes" id="UP001552299"/>
    </source>
</evidence>
<protein>
    <submittedName>
        <fullName evidence="1">Uncharacterized protein</fullName>
    </submittedName>
</protein>
<accession>A0ABD0UIJ9</accession>
<dbReference type="EMBL" id="JANQDX010000016">
    <property type="protein sequence ID" value="KAL0910146.1"/>
    <property type="molecule type" value="Genomic_DNA"/>
</dbReference>
<gene>
    <name evidence="1" type="ORF">M5K25_021089</name>
</gene>
<dbReference type="AlphaFoldDB" id="A0ABD0UIJ9"/>